<feature type="transmembrane region" description="Helical" evidence="1">
    <location>
        <begin position="97"/>
        <end position="123"/>
    </location>
</feature>
<evidence type="ECO:0000256" key="1">
    <source>
        <dbReference type="SAM" id="Phobius"/>
    </source>
</evidence>
<feature type="transmembrane region" description="Helical" evidence="1">
    <location>
        <begin position="242"/>
        <end position="263"/>
    </location>
</feature>
<reference evidence="2" key="1">
    <citation type="submission" date="2022-12" db="EMBL/GenBank/DDBJ databases">
        <title>Genome assemblies of Blomia tropicalis.</title>
        <authorList>
            <person name="Cui Y."/>
        </authorList>
    </citation>
    <scope>NUCLEOTIDE SEQUENCE</scope>
    <source>
        <tissue evidence="2">Adult mites</tissue>
    </source>
</reference>
<dbReference type="AlphaFoldDB" id="A0A9Q0RS70"/>
<sequence>MSATQCAILYEDLISNKVSIRNNLTNPTIIDMLHKEARIYLEGFSDLKPILRTTMQSILYIFTFNAFSGSISNMLNGGHMIRHLSTIPTSRMVDKLFGIKLITITVLFTLGYMVVGIIFYGSYLHGDKSLEWNIPHIAVSTAFNLFSMILVSLYTILFIYSMFMYRHCIEQITNSFRNKSIQFDELQLTMLKDRLNLIGKHFNRTNKYLAFPLTSEIVVEIYLIICSVCYLITNFYRTPKPFSIFFFNFLLHSVVQLFVKCFVGNETTEAYDLLICAIYRRINNWSFQNWAQFNEIKRIRSNFKPLMYDMYKIRQSVVISMLCFALNYIVVLIQTEDYEKKH</sequence>
<protein>
    <submittedName>
        <fullName evidence="2">Uncharacterized protein</fullName>
    </submittedName>
</protein>
<dbReference type="Proteomes" id="UP001142055">
    <property type="component" value="Chromosome 1"/>
</dbReference>
<accession>A0A9Q0RS70</accession>
<proteinExistence type="predicted"/>
<dbReference type="EMBL" id="JAPWDV010000001">
    <property type="protein sequence ID" value="KAJ6224544.1"/>
    <property type="molecule type" value="Genomic_DNA"/>
</dbReference>
<evidence type="ECO:0000313" key="2">
    <source>
        <dbReference type="EMBL" id="KAJ6224544.1"/>
    </source>
</evidence>
<organism evidence="2 3">
    <name type="scientific">Blomia tropicalis</name>
    <name type="common">Mite</name>
    <dbReference type="NCBI Taxonomy" id="40697"/>
    <lineage>
        <taxon>Eukaryota</taxon>
        <taxon>Metazoa</taxon>
        <taxon>Ecdysozoa</taxon>
        <taxon>Arthropoda</taxon>
        <taxon>Chelicerata</taxon>
        <taxon>Arachnida</taxon>
        <taxon>Acari</taxon>
        <taxon>Acariformes</taxon>
        <taxon>Sarcoptiformes</taxon>
        <taxon>Astigmata</taxon>
        <taxon>Glycyphagoidea</taxon>
        <taxon>Echimyopodidae</taxon>
        <taxon>Blomia</taxon>
    </lineage>
</organism>
<name>A0A9Q0RS70_BLOTA</name>
<gene>
    <name evidence="2" type="ORF">RDWZM_003089</name>
</gene>
<feature type="transmembrane region" description="Helical" evidence="1">
    <location>
        <begin position="143"/>
        <end position="163"/>
    </location>
</feature>
<evidence type="ECO:0000313" key="3">
    <source>
        <dbReference type="Proteomes" id="UP001142055"/>
    </source>
</evidence>
<keyword evidence="1" id="KW-0472">Membrane</keyword>
<feature type="transmembrane region" description="Helical" evidence="1">
    <location>
        <begin position="57"/>
        <end position="76"/>
    </location>
</feature>
<feature type="transmembrane region" description="Helical" evidence="1">
    <location>
        <begin position="317"/>
        <end position="335"/>
    </location>
</feature>
<keyword evidence="1" id="KW-0812">Transmembrane</keyword>
<keyword evidence="3" id="KW-1185">Reference proteome</keyword>
<feature type="transmembrane region" description="Helical" evidence="1">
    <location>
        <begin position="217"/>
        <end position="236"/>
    </location>
</feature>
<keyword evidence="1" id="KW-1133">Transmembrane helix</keyword>
<comment type="caution">
    <text evidence="2">The sequence shown here is derived from an EMBL/GenBank/DDBJ whole genome shotgun (WGS) entry which is preliminary data.</text>
</comment>